<sequence length="192" mass="21612">MHYFDPPNIEKSILRKAGINETVLVPIKPFKGALPQNCLNNVKAYIDSFGGEVQLGWIFSIMGNIALKLTAHAVVKTNEQKFLCVTPNPYRKDKVRFSPDNGVNALIVNNFLPQKLVPLITNKMLDNYLALEREMNDLRLANSGLVSQKQVLDIQLKAQVLYPSILQLAKENTSQKDYCFCGSNKKRAKCCK</sequence>
<dbReference type="AlphaFoldDB" id="A0A1M5PKV2"/>
<dbReference type="RefSeq" id="WP_073324466.1">
    <property type="nucleotide sequence ID" value="NZ_FQWD01000006.1"/>
</dbReference>
<name>A0A1M5PKV2_9ALTE</name>
<reference evidence="2" key="1">
    <citation type="submission" date="2016-11" db="EMBL/GenBank/DDBJ databases">
        <authorList>
            <person name="Varghese N."/>
            <person name="Submissions S."/>
        </authorList>
    </citation>
    <scope>NUCLEOTIDE SEQUENCE [LARGE SCALE GENOMIC DNA]</scope>
    <source>
        <strain evidence="2">CGMCC 1.8995</strain>
    </source>
</reference>
<dbReference type="Proteomes" id="UP000184520">
    <property type="component" value="Unassembled WGS sequence"/>
</dbReference>
<evidence type="ECO:0000313" key="1">
    <source>
        <dbReference type="EMBL" id="SHH02109.1"/>
    </source>
</evidence>
<dbReference type="OrthoDB" id="21421at2"/>
<proteinExistence type="predicted"/>
<organism evidence="1 2">
    <name type="scientific">Marisediminitalea aggregata</name>
    <dbReference type="NCBI Taxonomy" id="634436"/>
    <lineage>
        <taxon>Bacteria</taxon>
        <taxon>Pseudomonadati</taxon>
        <taxon>Pseudomonadota</taxon>
        <taxon>Gammaproteobacteria</taxon>
        <taxon>Alteromonadales</taxon>
        <taxon>Alteromonadaceae</taxon>
        <taxon>Marisediminitalea</taxon>
    </lineage>
</organism>
<protein>
    <submittedName>
        <fullName evidence="1">HTH-type transcriptional regulator, transcriptional repressor of NAD biosynthesis genes</fullName>
    </submittedName>
</protein>
<keyword evidence="2" id="KW-1185">Reference proteome</keyword>
<accession>A0A1M5PKV2</accession>
<dbReference type="STRING" id="634436.SAMN05216361_3490"/>
<evidence type="ECO:0000313" key="2">
    <source>
        <dbReference type="Proteomes" id="UP000184520"/>
    </source>
</evidence>
<dbReference type="EMBL" id="FQWD01000006">
    <property type="protein sequence ID" value="SHH02109.1"/>
    <property type="molecule type" value="Genomic_DNA"/>
</dbReference>
<gene>
    <name evidence="1" type="ORF">SAMN05216361_3490</name>
</gene>